<dbReference type="InterPro" id="IPR011047">
    <property type="entry name" value="Quinoprotein_ADH-like_sf"/>
</dbReference>
<keyword evidence="3 4" id="KW-0998">Cell outer membrane</keyword>
<feature type="domain" description="Pyrrolo-quinoline quinone repeat" evidence="5">
    <location>
        <begin position="82"/>
        <end position="314"/>
    </location>
</feature>
<keyword evidence="2 4" id="KW-0472">Membrane</keyword>
<keyword evidence="7" id="KW-1185">Reference proteome</keyword>
<dbReference type="Pfam" id="PF13360">
    <property type="entry name" value="PQQ_2"/>
    <property type="match status" value="1"/>
</dbReference>
<dbReference type="InterPro" id="IPR002372">
    <property type="entry name" value="PQQ_rpt_dom"/>
</dbReference>
<comment type="function">
    <text evidence="4">Part of the outer membrane protein assembly complex, which is involved in assembly and insertion of beta-barrel proteins into the outer membrane.</text>
</comment>
<protein>
    <recommendedName>
        <fullName evidence="4">Outer membrane protein assembly factor BamB</fullName>
    </recommendedName>
</protein>
<dbReference type="SMART" id="SM00564">
    <property type="entry name" value="PQQ"/>
    <property type="match status" value="6"/>
</dbReference>
<dbReference type="PANTHER" id="PTHR34512">
    <property type="entry name" value="CELL SURFACE PROTEIN"/>
    <property type="match status" value="1"/>
</dbReference>
<dbReference type="PANTHER" id="PTHR34512:SF30">
    <property type="entry name" value="OUTER MEMBRANE PROTEIN ASSEMBLY FACTOR BAMB"/>
    <property type="match status" value="1"/>
</dbReference>
<evidence type="ECO:0000256" key="1">
    <source>
        <dbReference type="ARBA" id="ARBA00022729"/>
    </source>
</evidence>
<accession>A0ABT1QVV3</accession>
<dbReference type="Gene3D" id="2.130.10.10">
    <property type="entry name" value="YVTN repeat-like/Quinoprotein amine dehydrogenase"/>
    <property type="match status" value="1"/>
</dbReference>
<keyword evidence="4" id="KW-0449">Lipoprotein</keyword>
<evidence type="ECO:0000256" key="3">
    <source>
        <dbReference type="ARBA" id="ARBA00023237"/>
    </source>
</evidence>
<dbReference type="EMBL" id="JANFQO010000017">
    <property type="protein sequence ID" value="MCQ4166414.1"/>
    <property type="molecule type" value="Genomic_DNA"/>
</dbReference>
<proteinExistence type="inferred from homology"/>
<keyword evidence="4" id="KW-0564">Palmitate</keyword>
<comment type="subcellular location">
    <subcellularLocation>
        <location evidence="4">Cell outer membrane</location>
        <topology evidence="4">Lipid-anchor</topology>
    </subcellularLocation>
</comment>
<dbReference type="InterPro" id="IPR015943">
    <property type="entry name" value="WD40/YVTN_repeat-like_dom_sf"/>
</dbReference>
<dbReference type="NCBIfam" id="TIGR03300">
    <property type="entry name" value="assembly_YfgL"/>
    <property type="match status" value="1"/>
</dbReference>
<dbReference type="SUPFAM" id="SSF50998">
    <property type="entry name" value="Quinoprotein alcohol dehydrogenase-like"/>
    <property type="match status" value="1"/>
</dbReference>
<comment type="subunit">
    <text evidence="4">Part of the Bam complex.</text>
</comment>
<evidence type="ECO:0000256" key="2">
    <source>
        <dbReference type="ARBA" id="ARBA00023136"/>
    </source>
</evidence>
<gene>
    <name evidence="4 6" type="primary">bamB</name>
    <name evidence="6" type="ORF">NM961_16970</name>
</gene>
<evidence type="ECO:0000256" key="4">
    <source>
        <dbReference type="HAMAP-Rule" id="MF_00923"/>
    </source>
</evidence>
<dbReference type="Proteomes" id="UP001165498">
    <property type="component" value="Unassembled WGS sequence"/>
</dbReference>
<organism evidence="6 7">
    <name type="scientific">Tahibacter harae</name>
    <dbReference type="NCBI Taxonomy" id="2963937"/>
    <lineage>
        <taxon>Bacteria</taxon>
        <taxon>Pseudomonadati</taxon>
        <taxon>Pseudomonadota</taxon>
        <taxon>Gammaproteobacteria</taxon>
        <taxon>Lysobacterales</taxon>
        <taxon>Rhodanobacteraceae</taxon>
        <taxon>Tahibacter</taxon>
    </lineage>
</organism>
<comment type="similarity">
    <text evidence="4">Belongs to the BamB family.</text>
</comment>
<keyword evidence="1 4" id="KW-0732">Signal</keyword>
<sequence>MKKSALLIGGLASLVLLSGCGWFQRSSSKRENIAEPKELTELAPSLGVKEIWSRGLGKGAGMSGIRMMPALAGGNLYSAGVDGEVLALDAASGKQLWKKDFDLRFSGGPGVGQGVVAIGGLDGDVIALDAANGTERWRARVSAEVVAAPAIGDGTVYVRSNDGRVYAFDINDGKQRWVNDRGTVPLLSLRGNAAPRLAGELVLNATDAGKIMAMRSSDGAAAWEQALAVSEGRTEVERLSDIDGDIFIDGDVGFAGAYHGQVVAFSVTSGRQLWNRTLSGYTNVGVSASQVYAVDDQSQVWALDRASGASMWKQDALLHRWLSGPAVQGDYVVVGDLQGYVHWLAIADGKLVARERLSKDAIRATPLVVGDTVYVVDAKGKLGAFRAQL</sequence>
<name>A0ABT1QVV3_9GAMM</name>
<evidence type="ECO:0000313" key="6">
    <source>
        <dbReference type="EMBL" id="MCQ4166414.1"/>
    </source>
</evidence>
<dbReference type="InterPro" id="IPR017687">
    <property type="entry name" value="BamB"/>
</dbReference>
<reference evidence="6" key="1">
    <citation type="submission" date="2022-07" db="EMBL/GenBank/DDBJ databases">
        <title>Tahibacter sp., a new gammaproteobacterium isolated from the silt sample collected at pig farm.</title>
        <authorList>
            <person name="Chen H."/>
        </authorList>
    </citation>
    <scope>NUCLEOTIDE SEQUENCE</scope>
    <source>
        <strain evidence="6">P2K</strain>
    </source>
</reference>
<dbReference type="HAMAP" id="MF_00923">
    <property type="entry name" value="OM_assembly_BamB"/>
    <property type="match status" value="1"/>
</dbReference>
<dbReference type="RefSeq" id="WP_255915605.1">
    <property type="nucleotide sequence ID" value="NZ_JANFQO010000017.1"/>
</dbReference>
<evidence type="ECO:0000259" key="5">
    <source>
        <dbReference type="Pfam" id="PF13360"/>
    </source>
</evidence>
<evidence type="ECO:0000313" key="7">
    <source>
        <dbReference type="Proteomes" id="UP001165498"/>
    </source>
</evidence>
<dbReference type="InterPro" id="IPR018391">
    <property type="entry name" value="PQQ_b-propeller_rpt"/>
</dbReference>
<dbReference type="PROSITE" id="PS51257">
    <property type="entry name" value="PROKAR_LIPOPROTEIN"/>
    <property type="match status" value="1"/>
</dbReference>
<comment type="caution">
    <text evidence="6">The sequence shown here is derived from an EMBL/GenBank/DDBJ whole genome shotgun (WGS) entry which is preliminary data.</text>
</comment>